<gene>
    <name evidence="2" type="ORF">VHEMI09839</name>
</gene>
<sequence length="183" mass="19772">MLLLSILSFTGLAASVAATTQPATAPCSDTGLPFNITALNGVDGESVLECWQLEHQFRLTSRSGIAGSQSLFMGDLTNGTYNIIPARYDGGFHNAPAFQYVLVISGLAHITLHRGSDEYWQREGRYGLIIAGDTADVSKHGHRTQFPGGTDTLSMGLPIPNRKDFRYTLLHSGPCTQEEMIGL</sequence>
<keyword evidence="3" id="KW-1185">Reference proteome</keyword>
<feature type="chain" id="PRO_5001979406" description="Small secreted protein" evidence="1">
    <location>
        <begin position="19"/>
        <end position="183"/>
    </location>
</feature>
<dbReference type="AlphaFoldDB" id="A0A0A1THA6"/>
<accession>A0A0A1THA6</accession>
<organism evidence="2 3">
    <name type="scientific">[Torrubiella] hemipterigena</name>
    <dbReference type="NCBI Taxonomy" id="1531966"/>
    <lineage>
        <taxon>Eukaryota</taxon>
        <taxon>Fungi</taxon>
        <taxon>Dikarya</taxon>
        <taxon>Ascomycota</taxon>
        <taxon>Pezizomycotina</taxon>
        <taxon>Sordariomycetes</taxon>
        <taxon>Hypocreomycetidae</taxon>
        <taxon>Hypocreales</taxon>
        <taxon>Clavicipitaceae</taxon>
        <taxon>Clavicipitaceae incertae sedis</taxon>
        <taxon>'Torrubiella' clade</taxon>
    </lineage>
</organism>
<proteinExistence type="predicted"/>
<reference evidence="2 3" key="1">
    <citation type="journal article" date="2015" name="Genome Announc.">
        <title>Draft Genome Sequence and Gene Annotation of the Entomopathogenic Fungus Verticillium hemipterigenum.</title>
        <authorList>
            <person name="Horn F."/>
            <person name="Habel A."/>
            <person name="Scharf D.H."/>
            <person name="Dworschak J."/>
            <person name="Brakhage A.A."/>
            <person name="Guthke R."/>
            <person name="Hertweck C."/>
            <person name="Linde J."/>
        </authorList>
    </citation>
    <scope>NUCLEOTIDE SEQUENCE [LARGE SCALE GENOMIC DNA]</scope>
</reference>
<protein>
    <recommendedName>
        <fullName evidence="4">Small secreted protein</fullName>
    </recommendedName>
</protein>
<dbReference type="Proteomes" id="UP000039046">
    <property type="component" value="Unassembled WGS sequence"/>
</dbReference>
<dbReference type="HOGENOM" id="CLU_062260_1_0_1"/>
<dbReference type="OrthoDB" id="3223416at2759"/>
<evidence type="ECO:0000313" key="2">
    <source>
        <dbReference type="EMBL" id="CEJ94299.1"/>
    </source>
</evidence>
<evidence type="ECO:0008006" key="4">
    <source>
        <dbReference type="Google" id="ProtNLM"/>
    </source>
</evidence>
<keyword evidence="1" id="KW-0732">Signal</keyword>
<evidence type="ECO:0000313" key="3">
    <source>
        <dbReference type="Proteomes" id="UP000039046"/>
    </source>
</evidence>
<name>A0A0A1THA6_9HYPO</name>
<dbReference type="EMBL" id="CDHN01000006">
    <property type="protein sequence ID" value="CEJ94299.1"/>
    <property type="molecule type" value="Genomic_DNA"/>
</dbReference>
<feature type="signal peptide" evidence="1">
    <location>
        <begin position="1"/>
        <end position="18"/>
    </location>
</feature>
<evidence type="ECO:0000256" key="1">
    <source>
        <dbReference type="SAM" id="SignalP"/>
    </source>
</evidence>